<dbReference type="InterPro" id="IPR013005">
    <property type="entry name" value="Ribosomal_uL4-like"/>
</dbReference>
<dbReference type="InterPro" id="IPR023574">
    <property type="entry name" value="Ribosomal_uL4_dom_sf"/>
</dbReference>
<dbReference type="AlphaFoldDB" id="J4CCH1"/>
<dbReference type="Proteomes" id="UP000003786">
    <property type="component" value="Chromosome 1"/>
</dbReference>
<dbReference type="RefSeq" id="XP_009689683.1">
    <property type="nucleotide sequence ID" value="XM_009691388.1"/>
</dbReference>
<dbReference type="SUPFAM" id="SSF52166">
    <property type="entry name" value="Ribosomal protein L4"/>
    <property type="match status" value="1"/>
</dbReference>
<evidence type="ECO:0000313" key="5">
    <source>
        <dbReference type="EMBL" id="BAM39382.1"/>
    </source>
</evidence>
<name>J4CCH1_THEOR</name>
<evidence type="ECO:0000256" key="1">
    <source>
        <dbReference type="ARBA" id="ARBA00010528"/>
    </source>
</evidence>
<dbReference type="PANTHER" id="PTHR10746:SF6">
    <property type="entry name" value="LARGE RIBOSOMAL SUBUNIT PROTEIN UL4M"/>
    <property type="match status" value="1"/>
</dbReference>
<reference evidence="5 6" key="1">
    <citation type="journal article" date="2012" name="MBio">
        <title>Comparative genome analysis of three eukaryotic parasites with differing abilities to transform leukocytes reveals key mediators of Theileria-induced leukocyte transformation.</title>
        <authorList>
            <person name="Hayashida K."/>
            <person name="Hara Y."/>
            <person name="Abe T."/>
            <person name="Yamasaki C."/>
            <person name="Toyoda A."/>
            <person name="Kosuge T."/>
            <person name="Suzuki Y."/>
            <person name="Sato Y."/>
            <person name="Kawashima S."/>
            <person name="Katayama T."/>
            <person name="Wakaguri H."/>
            <person name="Inoue N."/>
            <person name="Homma K."/>
            <person name="Tada-Umezaki M."/>
            <person name="Yagi Y."/>
            <person name="Fujii Y."/>
            <person name="Habara T."/>
            <person name="Kanehisa M."/>
            <person name="Watanabe H."/>
            <person name="Ito K."/>
            <person name="Gojobori T."/>
            <person name="Sugawara H."/>
            <person name="Imanishi T."/>
            <person name="Weir W."/>
            <person name="Gardner M."/>
            <person name="Pain A."/>
            <person name="Shiels B."/>
            <person name="Hattori M."/>
            <person name="Nene V."/>
            <person name="Sugimoto C."/>
        </authorList>
    </citation>
    <scope>NUCLEOTIDE SEQUENCE [LARGE SCALE GENOMIC DNA]</scope>
    <source>
        <strain evidence="5 6">Shintoku</strain>
    </source>
</reference>
<dbReference type="OMA" id="SNENFRW"/>
<dbReference type="GeneID" id="20713707"/>
<dbReference type="GO" id="GO:0006412">
    <property type="term" value="P:translation"/>
    <property type="evidence" value="ECO:0007669"/>
    <property type="project" value="InterPro"/>
</dbReference>
<dbReference type="STRING" id="869250.J4CCH1"/>
<dbReference type="GO" id="GO:0005840">
    <property type="term" value="C:ribosome"/>
    <property type="evidence" value="ECO:0007669"/>
    <property type="project" value="UniProtKB-KW"/>
</dbReference>
<proteinExistence type="inferred from homology"/>
<evidence type="ECO:0000256" key="2">
    <source>
        <dbReference type="ARBA" id="ARBA00022980"/>
    </source>
</evidence>
<evidence type="ECO:0000313" key="6">
    <source>
        <dbReference type="Proteomes" id="UP000003786"/>
    </source>
</evidence>
<dbReference type="EMBL" id="AP011946">
    <property type="protein sequence ID" value="BAM39382.1"/>
    <property type="molecule type" value="Genomic_DNA"/>
</dbReference>
<dbReference type="InterPro" id="IPR002136">
    <property type="entry name" value="Ribosomal_uL4"/>
</dbReference>
<dbReference type="KEGG" id="tot:TOT_010000838"/>
<sequence length="471" mass="55004">MSVFLFINRCFSTTLRLDSHYVINNLYKFRFKRFEHSGLDSTHVSSLPQVASIHDPVVVRRPGEIIDIRTLTRNYWSFPGTDTVGFNSTLELPVYVYEYYDRKNIKEEIRSVTVPNEIFGVPIRPDILHRCYQFYRRAKAGYSEDMELYKWEWPGSTKKWRKQQKTGKARIGWKKSPGKYLGVFAHPLRPRDHRTKLQRRTLYTGLKTMLSVKFAQSQIHVVDSFFVSSHKTKYAVQNLRRILGPKCNSAMLVFEGLKDSNENFRWSTANIPSVRRETVEGVNVYNLLKYRQVVITEAALGKLIHYIQQYPKKCGWLPRYATPDNTPAPVPEKVRSWNTSWIESRLRQRLSPDSKRDWIERVKSWKWSSDTKGALKVPRDDPLKSFRLVSIPSSDSEEIRKRFQYIYDAVFDGVEELEIDCNDCVDVCSDPITFVQEHHAELFHTVQVAPLSPQLGPRTLIGGCTRLLEHF</sequence>
<evidence type="ECO:0000256" key="3">
    <source>
        <dbReference type="ARBA" id="ARBA00023274"/>
    </source>
</evidence>
<dbReference type="Pfam" id="PF00573">
    <property type="entry name" value="Ribosomal_L4"/>
    <property type="match status" value="1"/>
</dbReference>
<dbReference type="PANTHER" id="PTHR10746">
    <property type="entry name" value="50S RIBOSOMAL PROTEIN L4"/>
    <property type="match status" value="1"/>
</dbReference>
<dbReference type="GO" id="GO:1990904">
    <property type="term" value="C:ribonucleoprotein complex"/>
    <property type="evidence" value="ECO:0007669"/>
    <property type="project" value="UniProtKB-KW"/>
</dbReference>
<gene>
    <name evidence="5" type="ORF">TOT_010000838</name>
</gene>
<organism evidence="5 6">
    <name type="scientific">Theileria orientalis strain Shintoku</name>
    <dbReference type="NCBI Taxonomy" id="869250"/>
    <lineage>
        <taxon>Eukaryota</taxon>
        <taxon>Sar</taxon>
        <taxon>Alveolata</taxon>
        <taxon>Apicomplexa</taxon>
        <taxon>Aconoidasida</taxon>
        <taxon>Piroplasmida</taxon>
        <taxon>Theileriidae</taxon>
        <taxon>Theileria</taxon>
    </lineage>
</organism>
<dbReference type="Gene3D" id="3.40.1370.10">
    <property type="match status" value="1"/>
</dbReference>
<protein>
    <recommendedName>
        <fullName evidence="4">Large ribosomal subunit protein uL4m</fullName>
    </recommendedName>
</protein>
<accession>J4CCH1</accession>
<keyword evidence="3" id="KW-0687">Ribonucleoprotein</keyword>
<evidence type="ECO:0000256" key="4">
    <source>
        <dbReference type="ARBA" id="ARBA00040565"/>
    </source>
</evidence>
<dbReference type="GO" id="GO:0003735">
    <property type="term" value="F:structural constituent of ribosome"/>
    <property type="evidence" value="ECO:0007669"/>
    <property type="project" value="InterPro"/>
</dbReference>
<keyword evidence="6" id="KW-1185">Reference proteome</keyword>
<comment type="similarity">
    <text evidence="1">Belongs to the universal ribosomal protein uL4 family.</text>
</comment>
<keyword evidence="2" id="KW-0689">Ribosomal protein</keyword>
<dbReference type="VEuPathDB" id="PiroplasmaDB:TOT_010000838"/>
<dbReference type="OrthoDB" id="275876at2759"/>
<dbReference type="eggNOG" id="KOG1624">
    <property type="taxonomic scope" value="Eukaryota"/>
</dbReference>